<dbReference type="PANTHER" id="PTHR43709">
    <property type="entry name" value="ACONITATE ISOMERASE-RELATED"/>
    <property type="match status" value="1"/>
</dbReference>
<evidence type="ECO:0000313" key="3">
    <source>
        <dbReference type="EMBL" id="CAB5665709.1"/>
    </source>
</evidence>
<dbReference type="PANTHER" id="PTHR43709:SF3">
    <property type="entry name" value="ISOMERASE YBHH-RELATED"/>
    <property type="match status" value="1"/>
</dbReference>
<comment type="caution">
    <text evidence="3">The sequence shown here is derived from an EMBL/GenBank/DDBJ whole genome shotgun (WGS) entry which is preliminary data.</text>
</comment>
<protein>
    <submittedName>
        <fullName evidence="3">3-methylitaconate isomerase</fullName>
        <ecNumber evidence="3">5.3.3.6</ecNumber>
    </submittedName>
</protein>
<proteinExistence type="inferred from homology"/>
<accession>A0A9N8CWK1</accession>
<evidence type="ECO:0000313" key="4">
    <source>
        <dbReference type="Proteomes" id="UP000834611"/>
    </source>
</evidence>
<reference evidence="3" key="1">
    <citation type="submission" date="2020-05" db="EMBL/GenBank/DDBJ databases">
        <authorList>
            <person name="Delgado-Blas J."/>
        </authorList>
    </citation>
    <scope>NUCLEOTIDE SEQUENCE</scope>
    <source>
        <strain evidence="3">BB1453</strain>
    </source>
</reference>
<keyword evidence="2 3" id="KW-0413">Isomerase</keyword>
<evidence type="ECO:0000256" key="2">
    <source>
        <dbReference type="ARBA" id="ARBA00023235"/>
    </source>
</evidence>
<gene>
    <name evidence="3" type="primary">mii</name>
    <name evidence="3" type="ORF">GHA_00467</name>
</gene>
<dbReference type="SUPFAM" id="SSF54506">
    <property type="entry name" value="Diaminopimelate epimerase-like"/>
    <property type="match status" value="2"/>
</dbReference>
<dbReference type="InterPro" id="IPR007400">
    <property type="entry name" value="PrpF-like"/>
</dbReference>
<organism evidence="3 4">
    <name type="scientific">Providencia rettgeri</name>
    <dbReference type="NCBI Taxonomy" id="587"/>
    <lineage>
        <taxon>Bacteria</taxon>
        <taxon>Pseudomonadati</taxon>
        <taxon>Pseudomonadota</taxon>
        <taxon>Gammaproteobacteria</taxon>
        <taxon>Enterobacterales</taxon>
        <taxon>Morganellaceae</taxon>
        <taxon>Providencia</taxon>
    </lineage>
</organism>
<dbReference type="Gene3D" id="3.10.310.10">
    <property type="entry name" value="Diaminopimelate Epimerase, Chain A, domain 1"/>
    <property type="match status" value="2"/>
</dbReference>
<name>A0A9N8CWK1_PRORE</name>
<dbReference type="EMBL" id="CAHPSF010000001">
    <property type="protein sequence ID" value="CAB5665709.1"/>
    <property type="molecule type" value="Genomic_DNA"/>
</dbReference>
<dbReference type="Proteomes" id="UP000834611">
    <property type="component" value="Unassembled WGS sequence"/>
</dbReference>
<comment type="similarity">
    <text evidence="1">Belongs to the PrpF family.</text>
</comment>
<dbReference type="AlphaFoldDB" id="A0A9N8CWK1"/>
<dbReference type="NCBIfam" id="NF033377">
    <property type="entry name" value="OMA_tautomer"/>
    <property type="match status" value="1"/>
</dbReference>
<dbReference type="Pfam" id="PF04303">
    <property type="entry name" value="PrpF"/>
    <property type="match status" value="1"/>
</dbReference>
<sequence>MTGKQMKKIPCTLMRGGTSKGVFLLADSLPKDTQQRDELILAIMGSGHALQIDGIGGGSPQTSKVAIISSSTHPDADIDYLFAQVSITERIVDTAPNCGNILCAVGSFAIEKGLVPITGKTTTVRIRNVNTNTFVNSTVQTPDGHVDYDGDTEIASVPGHAAAVALTFLNACGTKTGKLLPTGHAIDTIEGIDVSCIDMAMPVVLIDAPQLNKTGYETAEQLESDTEFMQKLETIRIKAGAVMGLGDVSKKVIPKPILISPAIHGGTINVRYFMPHKCHGALAVTGAIAIATSTIVPNSITQQYVHSVDMKNIAIEHLSGKFDVSLNQQGNSPEELQASIIRTARKLFEGDVYVP</sequence>
<dbReference type="EC" id="5.3.3.6" evidence="3"/>
<evidence type="ECO:0000256" key="1">
    <source>
        <dbReference type="ARBA" id="ARBA00007673"/>
    </source>
</evidence>
<dbReference type="GO" id="GO:0050100">
    <property type="term" value="F:methylitaconate delta-isomerase activity"/>
    <property type="evidence" value="ECO:0007669"/>
    <property type="project" value="UniProtKB-EC"/>
</dbReference>
<dbReference type="InterPro" id="IPR047687">
    <property type="entry name" value="OMA_tautomer-like"/>
</dbReference>